<reference evidence="2 3" key="1">
    <citation type="submission" date="2016-09" db="EMBL/GenBank/DDBJ databases">
        <title>Desulfuribacillus arsenicus sp. nov., an obligately anaerobic, dissimilatory arsenic- and antimonate-reducing bacterium isolated from anoxic sediments.</title>
        <authorList>
            <person name="Abin C.A."/>
            <person name="Hollibaugh J.T."/>
        </authorList>
    </citation>
    <scope>NUCLEOTIDE SEQUENCE [LARGE SCALE GENOMIC DNA]</scope>
    <source>
        <strain evidence="2 3">MLFW-2</strain>
    </source>
</reference>
<sequence>MLKGKRKLGIILLGILTLVLSACGGTVTKQEDVMKELQKISTEIESYHLEAELVVDHEGMPQNYYVEVWFKTPELYKVALKNENKEVSQIIIKNNDGVHVINPYMNKVFKFSKDWPHAKGQLYLYQTLLNNVLEAENLEYEYKEGMYHFAYEVQNGQYTAKQEVVLQEGFYPKMSYMTDESETVKITVNFENFEANLPLEDTEFNVEEQMKTGVLEPMDATATMAQDKSWTPLQPEYVPSGLTLKSLKIVEEGNSEYAVLQYAGNDANFTLIQKPFSEGFKDNNSQLIELYGKVAMLTSGANPTLQWYDQGLEFTLSGNVSVEEMERIASTVYRPAVK</sequence>
<dbReference type="EMBL" id="MJAT01000035">
    <property type="protein sequence ID" value="OEH84932.1"/>
    <property type="molecule type" value="Genomic_DNA"/>
</dbReference>
<dbReference type="OrthoDB" id="9785380at2"/>
<dbReference type="Gene3D" id="2.50.20.10">
    <property type="entry name" value="Lipoprotein localisation LolA/LolB/LppX"/>
    <property type="match status" value="1"/>
</dbReference>
<evidence type="ECO:0000313" key="3">
    <source>
        <dbReference type="Proteomes" id="UP000095255"/>
    </source>
</evidence>
<evidence type="ECO:0000313" key="2">
    <source>
        <dbReference type="EMBL" id="OEH84932.1"/>
    </source>
</evidence>
<keyword evidence="3" id="KW-1185">Reference proteome</keyword>
<dbReference type="InterPro" id="IPR025377">
    <property type="entry name" value="DUF4367"/>
</dbReference>
<gene>
    <name evidence="2" type="ORF">BHU72_06995</name>
</gene>
<proteinExistence type="predicted"/>
<dbReference type="PANTHER" id="PTHR37507">
    <property type="entry name" value="SPORULATION PROTEIN YDCC"/>
    <property type="match status" value="1"/>
</dbReference>
<dbReference type="SUPFAM" id="SSF89392">
    <property type="entry name" value="Prokaryotic lipoproteins and lipoprotein localization factors"/>
    <property type="match status" value="1"/>
</dbReference>
<dbReference type="PROSITE" id="PS51257">
    <property type="entry name" value="PROKAR_LIPOPROTEIN"/>
    <property type="match status" value="1"/>
</dbReference>
<dbReference type="STRING" id="1390249.BHU72_06995"/>
<dbReference type="Pfam" id="PF14285">
    <property type="entry name" value="DUF4367"/>
    <property type="match status" value="1"/>
</dbReference>
<organism evidence="2 3">
    <name type="scientific">Desulfuribacillus stibiiarsenatis</name>
    <dbReference type="NCBI Taxonomy" id="1390249"/>
    <lineage>
        <taxon>Bacteria</taxon>
        <taxon>Bacillati</taxon>
        <taxon>Bacillota</taxon>
        <taxon>Desulfuribacillia</taxon>
        <taxon>Desulfuribacillales</taxon>
        <taxon>Desulfuribacillaceae</taxon>
        <taxon>Desulfuribacillus</taxon>
    </lineage>
</organism>
<protein>
    <recommendedName>
        <fullName evidence="1">DUF4367 domain-containing protein</fullName>
    </recommendedName>
</protein>
<name>A0A1E5L479_9FIRM</name>
<dbReference type="InterPro" id="IPR029046">
    <property type="entry name" value="LolA/LolB/LppX"/>
</dbReference>
<comment type="caution">
    <text evidence="2">The sequence shown here is derived from an EMBL/GenBank/DDBJ whole genome shotgun (WGS) entry which is preliminary data.</text>
</comment>
<accession>A0A1E5L479</accession>
<dbReference type="AlphaFoldDB" id="A0A1E5L479"/>
<evidence type="ECO:0000259" key="1">
    <source>
        <dbReference type="Pfam" id="PF14285"/>
    </source>
</evidence>
<feature type="domain" description="DUF4367" evidence="1">
    <location>
        <begin position="234"/>
        <end position="331"/>
    </location>
</feature>
<dbReference type="InterPro" id="IPR052944">
    <property type="entry name" value="Sporulation_related"/>
</dbReference>
<dbReference type="Proteomes" id="UP000095255">
    <property type="component" value="Unassembled WGS sequence"/>
</dbReference>
<dbReference type="RefSeq" id="WP_069702667.1">
    <property type="nucleotide sequence ID" value="NZ_MJAT01000035.1"/>
</dbReference>
<dbReference type="PANTHER" id="PTHR37507:SF2">
    <property type="entry name" value="SPORULATION PROTEIN YDCC"/>
    <property type="match status" value="1"/>
</dbReference>